<dbReference type="RefSeq" id="WP_155470542.1">
    <property type="nucleotide sequence ID" value="NZ_BMKG01000015.1"/>
</dbReference>
<protein>
    <recommendedName>
        <fullName evidence="6">DUF4870 domain-containing protein</fullName>
    </recommendedName>
</protein>
<sequence>MAQELVFDARTDSAKNWAWWLYVAHAASFLLSLGLFSFIPLIINYVKRPETEGTFVHSHHGWQIRSFWWYAVWMIVGGALFITLIGIPLAYVIWCGAWLWKAYRLIRGFVALSANEPVGYSR</sequence>
<reference evidence="3 4" key="3">
    <citation type="submission" date="2019-11" db="EMBL/GenBank/DDBJ databases">
        <title>Type strains purchased from KCTC, JCM and DSMZ.</title>
        <authorList>
            <person name="Lu H."/>
        </authorList>
    </citation>
    <scope>NUCLEOTIDE SEQUENCE [LARGE SCALE GENOMIC DNA]</scope>
    <source>
        <strain evidence="3 4">KCTC 52429</strain>
    </source>
</reference>
<proteinExistence type="predicted"/>
<dbReference type="Proteomes" id="UP000430634">
    <property type="component" value="Unassembled WGS sequence"/>
</dbReference>
<organism evidence="3 4">
    <name type="scientific">Pseudoduganella buxea</name>
    <dbReference type="NCBI Taxonomy" id="1949069"/>
    <lineage>
        <taxon>Bacteria</taxon>
        <taxon>Pseudomonadati</taxon>
        <taxon>Pseudomonadota</taxon>
        <taxon>Betaproteobacteria</taxon>
        <taxon>Burkholderiales</taxon>
        <taxon>Oxalobacteraceae</taxon>
        <taxon>Telluria group</taxon>
        <taxon>Pseudoduganella</taxon>
    </lineage>
</organism>
<keyword evidence="1" id="KW-1133">Transmembrane helix</keyword>
<feature type="transmembrane region" description="Helical" evidence="1">
    <location>
        <begin position="20"/>
        <end position="46"/>
    </location>
</feature>
<evidence type="ECO:0000313" key="4">
    <source>
        <dbReference type="Proteomes" id="UP000430634"/>
    </source>
</evidence>
<reference evidence="5" key="2">
    <citation type="journal article" date="2019" name="Int. J. Syst. Evol. Microbiol.">
        <title>The Global Catalogue of Microorganisms (GCM) 10K type strain sequencing project: providing services to taxonomists for standard genome sequencing and annotation.</title>
        <authorList>
            <consortium name="The Broad Institute Genomics Platform"/>
            <consortium name="The Broad Institute Genome Sequencing Center for Infectious Disease"/>
            <person name="Wu L."/>
            <person name="Ma J."/>
        </authorList>
    </citation>
    <scope>NUCLEOTIDE SEQUENCE [LARGE SCALE GENOMIC DNA]</scope>
    <source>
        <strain evidence="5">CGMCC 1.15931</strain>
    </source>
</reference>
<dbReference type="EMBL" id="BMKG01000015">
    <property type="protein sequence ID" value="GGC11235.1"/>
    <property type="molecule type" value="Genomic_DNA"/>
</dbReference>
<comment type="caution">
    <text evidence="3">The sequence shown here is derived from an EMBL/GenBank/DDBJ whole genome shotgun (WGS) entry which is preliminary data.</text>
</comment>
<dbReference type="AlphaFoldDB" id="A0A6I3SWZ5"/>
<accession>A0A6I3SWZ5</accession>
<evidence type="ECO:0000313" key="3">
    <source>
        <dbReference type="EMBL" id="MTV53225.1"/>
    </source>
</evidence>
<keyword evidence="1" id="KW-0472">Membrane</keyword>
<keyword evidence="1" id="KW-0812">Transmembrane</keyword>
<dbReference type="Proteomes" id="UP000622638">
    <property type="component" value="Unassembled WGS sequence"/>
</dbReference>
<dbReference type="EMBL" id="WNKZ01000024">
    <property type="protein sequence ID" value="MTV53225.1"/>
    <property type="molecule type" value="Genomic_DNA"/>
</dbReference>
<reference evidence="2" key="1">
    <citation type="journal article" date="2014" name="Int. J. Syst. Evol. Microbiol.">
        <title>Complete genome of a new Firmicutes species belonging to the dominant human colonic microbiota ('Ruminococcus bicirculans') reveals two chromosomes and a selective capacity to utilize plant glucans.</title>
        <authorList>
            <consortium name="NISC Comparative Sequencing Program"/>
            <person name="Wegmann U."/>
            <person name="Louis P."/>
            <person name="Goesmann A."/>
            <person name="Henrissat B."/>
            <person name="Duncan S.H."/>
            <person name="Flint H.J."/>
        </authorList>
    </citation>
    <scope>NUCLEOTIDE SEQUENCE</scope>
    <source>
        <strain evidence="2">CGMCC 1.15931</strain>
    </source>
</reference>
<gene>
    <name evidence="2" type="ORF">GCM10011572_35730</name>
    <name evidence="3" type="ORF">GM672_10825</name>
</gene>
<name>A0A6I3SWZ5_9BURK</name>
<evidence type="ECO:0000256" key="1">
    <source>
        <dbReference type="SAM" id="Phobius"/>
    </source>
</evidence>
<evidence type="ECO:0000313" key="5">
    <source>
        <dbReference type="Proteomes" id="UP000622638"/>
    </source>
</evidence>
<keyword evidence="5" id="KW-1185">Reference proteome</keyword>
<evidence type="ECO:0000313" key="2">
    <source>
        <dbReference type="EMBL" id="GGC11235.1"/>
    </source>
</evidence>
<feature type="transmembrane region" description="Helical" evidence="1">
    <location>
        <begin position="67"/>
        <end position="100"/>
    </location>
</feature>
<reference evidence="2" key="4">
    <citation type="submission" date="2024-05" db="EMBL/GenBank/DDBJ databases">
        <authorList>
            <person name="Sun Q."/>
            <person name="Zhou Y."/>
        </authorList>
    </citation>
    <scope>NUCLEOTIDE SEQUENCE</scope>
    <source>
        <strain evidence="2">CGMCC 1.15931</strain>
    </source>
</reference>
<evidence type="ECO:0008006" key="6">
    <source>
        <dbReference type="Google" id="ProtNLM"/>
    </source>
</evidence>
<dbReference type="OrthoDB" id="5405464at2"/>